<dbReference type="GO" id="GO:0003676">
    <property type="term" value="F:nucleic acid binding"/>
    <property type="evidence" value="ECO:0007669"/>
    <property type="project" value="InterPro"/>
</dbReference>
<dbReference type="InterPro" id="IPR036397">
    <property type="entry name" value="RNaseH_sf"/>
</dbReference>
<dbReference type="AlphaFoldDB" id="A0A4Y2EG62"/>
<dbReference type="Proteomes" id="UP000499080">
    <property type="component" value="Unassembled WGS sequence"/>
</dbReference>
<name>A0A4Y2EG62_ARAVE</name>
<dbReference type="PANTHER" id="PTHR47326">
    <property type="entry name" value="TRANSPOSABLE ELEMENT TC3 TRANSPOSASE-LIKE PROTEIN"/>
    <property type="match status" value="1"/>
</dbReference>
<dbReference type="EMBL" id="BGPR01000604">
    <property type="protein sequence ID" value="GBM28132.1"/>
    <property type="molecule type" value="Genomic_DNA"/>
</dbReference>
<proteinExistence type="predicted"/>
<protein>
    <recommendedName>
        <fullName evidence="3">DUF4817 domain-containing protein</fullName>
    </recommendedName>
</protein>
<reference evidence="1 2" key="1">
    <citation type="journal article" date="2019" name="Sci. Rep.">
        <title>Orb-weaving spider Araneus ventricosus genome elucidates the spidroin gene catalogue.</title>
        <authorList>
            <person name="Kono N."/>
            <person name="Nakamura H."/>
            <person name="Ohtoshi R."/>
            <person name="Moran D.A.P."/>
            <person name="Shinohara A."/>
            <person name="Yoshida Y."/>
            <person name="Fujiwara M."/>
            <person name="Mori M."/>
            <person name="Tomita M."/>
            <person name="Arakawa K."/>
        </authorList>
    </citation>
    <scope>NUCLEOTIDE SEQUENCE [LARGE SCALE GENOMIC DNA]</scope>
</reference>
<organism evidence="1 2">
    <name type="scientific">Araneus ventricosus</name>
    <name type="common">Orbweaver spider</name>
    <name type="synonym">Epeira ventricosa</name>
    <dbReference type="NCBI Taxonomy" id="182803"/>
    <lineage>
        <taxon>Eukaryota</taxon>
        <taxon>Metazoa</taxon>
        <taxon>Ecdysozoa</taxon>
        <taxon>Arthropoda</taxon>
        <taxon>Chelicerata</taxon>
        <taxon>Arachnida</taxon>
        <taxon>Araneae</taxon>
        <taxon>Araneomorphae</taxon>
        <taxon>Entelegynae</taxon>
        <taxon>Araneoidea</taxon>
        <taxon>Araneidae</taxon>
        <taxon>Araneus</taxon>
    </lineage>
</organism>
<evidence type="ECO:0008006" key="3">
    <source>
        <dbReference type="Google" id="ProtNLM"/>
    </source>
</evidence>
<dbReference type="Gene3D" id="3.30.420.10">
    <property type="entry name" value="Ribonuclease H-like superfamily/Ribonuclease H"/>
    <property type="match status" value="1"/>
</dbReference>
<comment type="caution">
    <text evidence="1">The sequence shown here is derived from an EMBL/GenBank/DDBJ whole genome shotgun (WGS) entry which is preliminary data.</text>
</comment>
<evidence type="ECO:0000313" key="1">
    <source>
        <dbReference type="EMBL" id="GBM28132.1"/>
    </source>
</evidence>
<gene>
    <name evidence="1" type="ORF">AVEN_224190_1</name>
</gene>
<sequence>MTLSLKDRAVLVKLFYKNGDCAAIALKTLRTLKGLRSGSGPMTAFGLKKMIDIFEESGSFDVKCGRGRKAIVSASVEDVATALQEASSSALGTCSAQGISRTLDMSVSTVRKILRNILQCYPFKITHTQELVPADLPKREAFALQFLARMEVNNAWPWNILWTDEAHFHLQGSVNTQNCRIWARENPFQMQPLPLHFQKVTVWCGFTAAFIVGPFFFEEIGPVTFTINGARYESLLRNQLIPALQQRGYVDSTIFMQDGAPLHIATPVKQLLNLHFGNDRIISRHFPTAWSPRSPDLNPCDFWLWGYLKDVVYGGLIANLAELINRSTQHIHNITTETLRSVVEHAVLRFQLIVENDGQHIEHFLSKSKPTSFS</sequence>
<accession>A0A4Y2EG62</accession>
<keyword evidence="2" id="KW-1185">Reference proteome</keyword>
<evidence type="ECO:0000313" key="2">
    <source>
        <dbReference type="Proteomes" id="UP000499080"/>
    </source>
</evidence>
<dbReference type="PANTHER" id="PTHR47326:SF1">
    <property type="entry name" value="HTH PSQ-TYPE DOMAIN-CONTAINING PROTEIN"/>
    <property type="match status" value="1"/>
</dbReference>